<keyword evidence="1" id="KW-0732">Signal</keyword>
<dbReference type="InterPro" id="IPR002818">
    <property type="entry name" value="DJ-1/PfpI"/>
</dbReference>
<dbReference type="Gene3D" id="3.40.50.880">
    <property type="match status" value="1"/>
</dbReference>
<evidence type="ECO:0000256" key="1">
    <source>
        <dbReference type="SAM" id="SignalP"/>
    </source>
</evidence>
<dbReference type="GO" id="GO:0005737">
    <property type="term" value="C:cytoplasm"/>
    <property type="evidence" value="ECO:0007669"/>
    <property type="project" value="TreeGrafter"/>
</dbReference>
<organism evidence="3 4">
    <name type="scientific">Candidatus Aquitaenariimonas noxiae</name>
    <dbReference type="NCBI Taxonomy" id="1974741"/>
    <lineage>
        <taxon>Bacteria</taxon>
        <taxon>Pseudomonadati</taxon>
        <taxon>Candidatus Omnitrophota</taxon>
        <taxon>Candidatus Aquitaenariimonas</taxon>
    </lineage>
</organism>
<protein>
    <submittedName>
        <fullName evidence="3">DJ-1 family protein</fullName>
    </submittedName>
</protein>
<dbReference type="Proteomes" id="UP000230052">
    <property type="component" value="Unassembled WGS sequence"/>
</dbReference>
<dbReference type="AlphaFoldDB" id="A0A2J0KSR9"/>
<name>A0A2J0KSR9_9BACT</name>
<dbReference type="InterPro" id="IPR029062">
    <property type="entry name" value="Class_I_gatase-like"/>
</dbReference>
<comment type="caution">
    <text evidence="3">The sequence shown here is derived from an EMBL/GenBank/DDBJ whole genome shotgun (WGS) entry which is preliminary data.</text>
</comment>
<evidence type="ECO:0000259" key="2">
    <source>
        <dbReference type="Pfam" id="PF01965"/>
    </source>
</evidence>
<feature type="signal peptide" evidence="1">
    <location>
        <begin position="1"/>
        <end position="23"/>
    </location>
</feature>
<evidence type="ECO:0000313" key="3">
    <source>
        <dbReference type="EMBL" id="PIU40839.1"/>
    </source>
</evidence>
<dbReference type="EMBL" id="PEWV01000076">
    <property type="protein sequence ID" value="PIU40839.1"/>
    <property type="molecule type" value="Genomic_DNA"/>
</dbReference>
<dbReference type="Pfam" id="PF01965">
    <property type="entry name" value="DJ-1_PfpI"/>
    <property type="match status" value="1"/>
</dbReference>
<feature type="chain" id="PRO_5014417602" evidence="1">
    <location>
        <begin position="24"/>
        <end position="196"/>
    </location>
</feature>
<dbReference type="PANTHER" id="PTHR48094">
    <property type="entry name" value="PROTEIN/NUCLEIC ACID DEGLYCASE DJ-1-RELATED"/>
    <property type="match status" value="1"/>
</dbReference>
<dbReference type="InterPro" id="IPR050325">
    <property type="entry name" value="Prot/Nucl_acid_deglycase"/>
</dbReference>
<gene>
    <name evidence="3" type="ORF">COS99_08640</name>
</gene>
<reference evidence="3 4" key="1">
    <citation type="submission" date="2017-09" db="EMBL/GenBank/DDBJ databases">
        <title>Depth-based differentiation of microbial function through sediment-hosted aquifers and enrichment of novel symbionts in the deep terrestrial subsurface.</title>
        <authorList>
            <person name="Probst A.J."/>
            <person name="Ladd B."/>
            <person name="Jarett J.K."/>
            <person name="Geller-Mcgrath D.E."/>
            <person name="Sieber C.M."/>
            <person name="Emerson J.B."/>
            <person name="Anantharaman K."/>
            <person name="Thomas B.C."/>
            <person name="Malmstrom R."/>
            <person name="Stieglmeier M."/>
            <person name="Klingl A."/>
            <person name="Woyke T."/>
            <person name="Ryan C.M."/>
            <person name="Banfield J.F."/>
        </authorList>
    </citation>
    <scope>NUCLEOTIDE SEQUENCE [LARGE SCALE GENOMIC DNA]</scope>
    <source>
        <strain evidence="3">CG07_land_8_20_14_0_80_42_15</strain>
    </source>
</reference>
<accession>A0A2J0KSR9</accession>
<proteinExistence type="predicted"/>
<dbReference type="SUPFAM" id="SSF52317">
    <property type="entry name" value="Class I glutamine amidotransferase-like"/>
    <property type="match status" value="1"/>
</dbReference>
<dbReference type="PANTHER" id="PTHR48094:SF12">
    <property type="entry name" value="PARKINSON DISEASE PROTEIN 7 HOMOLOG"/>
    <property type="match status" value="1"/>
</dbReference>
<sequence length="196" mass="20787">MRNAFKMCCLFLFLLSHMNSAFGEGAKNMKAVMIIASSDFRDEELFDTKEVLEKGGVEVTIASSSLSPSRGMLGKIANPQILFGNIKVPDYGAVIFVGGGGASEYWDNATAHTIARETVSSGKILGAICIAPVTLANAGVLKGKKATVWPSEGKKLLKDGANYTGKDVQIDSNIVTANGPKAAKKFGKTILRLLSK</sequence>
<evidence type="ECO:0000313" key="4">
    <source>
        <dbReference type="Proteomes" id="UP000230052"/>
    </source>
</evidence>
<feature type="domain" description="DJ-1/PfpI" evidence="2">
    <location>
        <begin position="30"/>
        <end position="192"/>
    </location>
</feature>